<keyword evidence="4" id="KW-0539">Nucleus</keyword>
<evidence type="ECO:0000256" key="2">
    <source>
        <dbReference type="ARBA" id="ARBA00022614"/>
    </source>
</evidence>
<evidence type="ECO:0000256" key="1">
    <source>
        <dbReference type="ARBA" id="ARBA00004123"/>
    </source>
</evidence>
<reference evidence="8 9" key="1">
    <citation type="journal article" date="2024" name="bioRxiv">
        <title>A reference genome for Trichogramma kaykai: A tiny desert-dwelling parasitoid wasp with competing sex-ratio distorters.</title>
        <authorList>
            <person name="Culotta J."/>
            <person name="Lindsey A.R."/>
        </authorList>
    </citation>
    <scope>NUCLEOTIDE SEQUENCE [LARGE SCALE GENOMIC DNA]</scope>
    <source>
        <strain evidence="8 9">KSX58</strain>
    </source>
</reference>
<dbReference type="SMART" id="SM00248">
    <property type="entry name" value="ANK"/>
    <property type="match status" value="3"/>
</dbReference>
<feature type="repeat" description="ANK" evidence="5">
    <location>
        <begin position="599"/>
        <end position="631"/>
    </location>
</feature>
<evidence type="ECO:0000313" key="8">
    <source>
        <dbReference type="EMBL" id="KAL3386091.1"/>
    </source>
</evidence>
<organism evidence="8 9">
    <name type="scientific">Trichogramma kaykai</name>
    <dbReference type="NCBI Taxonomy" id="54128"/>
    <lineage>
        <taxon>Eukaryota</taxon>
        <taxon>Metazoa</taxon>
        <taxon>Ecdysozoa</taxon>
        <taxon>Arthropoda</taxon>
        <taxon>Hexapoda</taxon>
        <taxon>Insecta</taxon>
        <taxon>Pterygota</taxon>
        <taxon>Neoptera</taxon>
        <taxon>Endopterygota</taxon>
        <taxon>Hymenoptera</taxon>
        <taxon>Apocrita</taxon>
        <taxon>Proctotrupomorpha</taxon>
        <taxon>Chalcidoidea</taxon>
        <taxon>Trichogrammatidae</taxon>
        <taxon>Trichogramma</taxon>
    </lineage>
</organism>
<feature type="repeat" description="TPR" evidence="6">
    <location>
        <begin position="308"/>
        <end position="341"/>
    </location>
</feature>
<feature type="compositionally biased region" description="Acidic residues" evidence="7">
    <location>
        <begin position="465"/>
        <end position="490"/>
    </location>
</feature>
<name>A0ABD2VZA5_9HYME</name>
<evidence type="ECO:0000256" key="4">
    <source>
        <dbReference type="ARBA" id="ARBA00023242"/>
    </source>
</evidence>
<dbReference type="PANTHER" id="PTHR46358">
    <property type="entry name" value="TONSOKU-LIKE PROTEIN"/>
    <property type="match status" value="1"/>
</dbReference>
<dbReference type="InterPro" id="IPR011990">
    <property type="entry name" value="TPR-like_helical_dom_sf"/>
</dbReference>
<dbReference type="Gene3D" id="1.25.40.10">
    <property type="entry name" value="Tetratricopeptide repeat domain"/>
    <property type="match status" value="2"/>
</dbReference>
<evidence type="ECO:0000256" key="3">
    <source>
        <dbReference type="ARBA" id="ARBA00022737"/>
    </source>
</evidence>
<comment type="subcellular location">
    <subcellularLocation>
        <location evidence="1">Nucleus</location>
    </subcellularLocation>
</comment>
<dbReference type="InterPro" id="IPR002110">
    <property type="entry name" value="Ankyrin_rpt"/>
</dbReference>
<dbReference type="InterPro" id="IPR052311">
    <property type="entry name" value="MMS22L-TONSL_complex_comp"/>
</dbReference>
<keyword evidence="6" id="KW-0802">TPR repeat</keyword>
<dbReference type="SMART" id="SM00028">
    <property type="entry name" value="TPR"/>
    <property type="match status" value="6"/>
</dbReference>
<keyword evidence="5" id="KW-0040">ANK repeat</keyword>
<feature type="repeat" description="TPR" evidence="6">
    <location>
        <begin position="205"/>
        <end position="238"/>
    </location>
</feature>
<feature type="compositionally biased region" description="Basic and acidic residues" evidence="7">
    <location>
        <begin position="678"/>
        <end position="693"/>
    </location>
</feature>
<sequence length="1353" mass="152878">MHQVWMMNTVTLLKKRKKAEKEGHVKLLAEVCRKLGDIYYDAKKFDLALEAYEKQLYACECEDDQLNCAKAHRMIGEVQAEVGNIEKALEHQKEYLRIAKELQDLVEEQRAYATLGRTYLFQAEREDGPKDEILKKSKNSFQESIKLCNRLNNHLSEKELIIMRARLLLNLGLVLEQQKDLQKALNLISQAATMCKEHKLHEEKCRTYIALGAILERKGDVKEALQKFTDAAKVDDPYMKVDALVLKSELLLKQGEWFQGRIVLQKAYKYKNVASSAMDPVKKLLRIAVVLCRREDELIHTSDPSRREKIYEEMGDAATECKSLDKAIEYYEKMVECAEKTGSPKLGDALNSVAQTLKDLGKFGEAIPYARREMELCKDLKETANSAVFLAGLMSDAQYPHSSIKSMYQKALNSARDSNDEHFEKTVTKIFIEYLEKLDNDIDESLKNELNAKWEELDERVESQNTDDFEMEGPEIGADIDLDDLSDPEVEEKLSSSMEQQPSNVARTTRRPKRCVVKKMNEKGETKLHIACMKEPGENDEANIKAVEKLLAEGHPVDVRDNTGWTPLHEAANFGHVEIAKLLLDAGASVNDPGGELCEGVTALHDAATNGHFSMMQLLLDHGADPNLRNRAGDTALDCLLAHKEKNDIGGHELKEYLYVKSRLEKTTKVKRNKSKGRNSDTGRRGEKLKALIDENDSDDASPSETYAKPEKISAGEDYKRTIASLQHPGRSRQVGAQPSAPAKITAPLIDNEEMLAQDEDWLIDDLGLNSKGGKRDNFFDYNGLKLSSSAGATATTTTPAKRKSIGDEELIETKKTTKKQKFSEGLIDVEESARVSKSLEWRIRDEDFAAPMSDENSCESTESTSARPVVEEIWPRAKKRPKQTNLLKQGFVVQPRAVQSRSPSSEFVPIAKTSPVIYKPGHERHSWDSGTVSDSLDLDILVDGHSFQLKLHGRDLRKTMTDIENLIRDKFEVKTGCRPIIRFKTETGCWLEPNSTLEQQIPNHRKMLNLVGEITQNVLAPIVDRYKKICENLGIAVTEQMVKSLRSCENTLTFRLNSSDSYVTEELDPLITCLHYQENLQILNLSTATFYRRGQLLDYCLARLDNLCELHLQCCDIDADCLEAIDALPAQLRVLDLSYNRLGNRSQKKLFKLLEPLARLQRLVLRSCDLTAFDYTFRSASLIDLDVSWNPVGGSGAANLIQNQLLSLNLSNTQKLRDNVIDKIFFNDSLNFSFLTLESLELSCCDATDLDVEKILSKAPNLTRINLNNNINVTKTSLCAILSRKTATQYVDFSDCRTIDSAPESRVQLVAPQHCTVRVTMTPNVIKDWERLWLGRGRAKRLPEKLVIFVPF</sequence>
<dbReference type="Pfam" id="PF12796">
    <property type="entry name" value="Ank_2"/>
    <property type="match status" value="1"/>
</dbReference>
<evidence type="ECO:0000313" key="9">
    <source>
        <dbReference type="Proteomes" id="UP001627154"/>
    </source>
</evidence>
<feature type="region of interest" description="Disordered" evidence="7">
    <location>
        <begin position="669"/>
        <end position="716"/>
    </location>
</feature>
<dbReference type="PANTHER" id="PTHR46358:SF1">
    <property type="entry name" value="TONSOKU-LIKE PROTEIN"/>
    <property type="match status" value="1"/>
</dbReference>
<feature type="repeat" description="ANK" evidence="5">
    <location>
        <begin position="523"/>
        <end position="562"/>
    </location>
</feature>
<dbReference type="Gene3D" id="1.25.40.20">
    <property type="entry name" value="Ankyrin repeat-containing domain"/>
    <property type="match status" value="1"/>
</dbReference>
<evidence type="ECO:0000256" key="5">
    <source>
        <dbReference type="PROSITE-ProRule" id="PRU00023"/>
    </source>
</evidence>
<dbReference type="PROSITE" id="PS50005">
    <property type="entry name" value="TPR"/>
    <property type="match status" value="2"/>
</dbReference>
<feature type="repeat" description="ANK" evidence="5">
    <location>
        <begin position="563"/>
        <end position="595"/>
    </location>
</feature>
<evidence type="ECO:0000256" key="6">
    <source>
        <dbReference type="PROSITE-ProRule" id="PRU00339"/>
    </source>
</evidence>
<accession>A0ABD2VZA5</accession>
<keyword evidence="3" id="KW-0677">Repeat</keyword>
<dbReference type="EMBL" id="JBJJXI010000148">
    <property type="protein sequence ID" value="KAL3386091.1"/>
    <property type="molecule type" value="Genomic_DNA"/>
</dbReference>
<dbReference type="InterPro" id="IPR019734">
    <property type="entry name" value="TPR_rpt"/>
</dbReference>
<dbReference type="GO" id="GO:0005634">
    <property type="term" value="C:nucleus"/>
    <property type="evidence" value="ECO:0007669"/>
    <property type="project" value="UniProtKB-SubCell"/>
</dbReference>
<comment type="caution">
    <text evidence="8">The sequence shown here is derived from an EMBL/GenBank/DDBJ whole genome shotgun (WGS) entry which is preliminary data.</text>
</comment>
<gene>
    <name evidence="8" type="ORF">TKK_018309</name>
</gene>
<dbReference type="InterPro" id="IPR032675">
    <property type="entry name" value="LRR_dom_sf"/>
</dbReference>
<dbReference type="PROSITE" id="PS50088">
    <property type="entry name" value="ANK_REPEAT"/>
    <property type="match status" value="3"/>
</dbReference>
<keyword evidence="9" id="KW-1185">Reference proteome</keyword>
<dbReference type="Proteomes" id="UP001627154">
    <property type="component" value="Unassembled WGS sequence"/>
</dbReference>
<evidence type="ECO:0008006" key="10">
    <source>
        <dbReference type="Google" id="ProtNLM"/>
    </source>
</evidence>
<dbReference type="Pfam" id="PF13424">
    <property type="entry name" value="TPR_12"/>
    <property type="match status" value="2"/>
</dbReference>
<dbReference type="InterPro" id="IPR036770">
    <property type="entry name" value="Ankyrin_rpt-contain_sf"/>
</dbReference>
<feature type="compositionally biased region" description="Polar residues" evidence="7">
    <location>
        <begin position="495"/>
        <end position="507"/>
    </location>
</feature>
<dbReference type="PRINTS" id="PR01415">
    <property type="entry name" value="ANKYRIN"/>
</dbReference>
<dbReference type="SUPFAM" id="SSF48403">
    <property type="entry name" value="Ankyrin repeat"/>
    <property type="match status" value="1"/>
</dbReference>
<dbReference type="SUPFAM" id="SSF48452">
    <property type="entry name" value="TPR-like"/>
    <property type="match status" value="1"/>
</dbReference>
<dbReference type="Gene3D" id="3.80.10.10">
    <property type="entry name" value="Ribonuclease Inhibitor"/>
    <property type="match status" value="1"/>
</dbReference>
<proteinExistence type="predicted"/>
<feature type="region of interest" description="Disordered" evidence="7">
    <location>
        <begin position="463"/>
        <end position="511"/>
    </location>
</feature>
<protein>
    <recommendedName>
        <fullName evidence="10">Tonsoku-like protein</fullName>
    </recommendedName>
</protein>
<dbReference type="PROSITE" id="PS50297">
    <property type="entry name" value="ANK_REP_REGION"/>
    <property type="match status" value="2"/>
</dbReference>
<keyword evidence="2" id="KW-0433">Leucine-rich repeat</keyword>
<evidence type="ECO:0000256" key="7">
    <source>
        <dbReference type="SAM" id="MobiDB-lite"/>
    </source>
</evidence>
<dbReference type="SUPFAM" id="SSF52047">
    <property type="entry name" value="RNI-like"/>
    <property type="match status" value="1"/>
</dbReference>